<gene>
    <name evidence="1" type="ORF">IC229_05785</name>
</gene>
<comment type="caution">
    <text evidence="1">The sequence shown here is derived from an EMBL/GenBank/DDBJ whole genome shotgun (WGS) entry which is preliminary data.</text>
</comment>
<proteinExistence type="predicted"/>
<reference evidence="1" key="1">
    <citation type="submission" date="2020-09" db="EMBL/GenBank/DDBJ databases">
        <authorList>
            <person name="Kim M.K."/>
        </authorList>
    </citation>
    <scope>NUCLEOTIDE SEQUENCE</scope>
    <source>
        <strain evidence="1">BT702</strain>
    </source>
</reference>
<dbReference type="AlphaFoldDB" id="A0A927AQD4"/>
<name>A0A927AQD4_9BACT</name>
<accession>A0A927AQD4</accession>
<evidence type="ECO:0000313" key="1">
    <source>
        <dbReference type="EMBL" id="MBD2700136.1"/>
    </source>
</evidence>
<protein>
    <submittedName>
        <fullName evidence="1">Uncharacterized protein</fullName>
    </submittedName>
</protein>
<keyword evidence="2" id="KW-1185">Reference proteome</keyword>
<organism evidence="1 2">
    <name type="scientific">Spirosoma profusum</name>
    <dbReference type="NCBI Taxonomy" id="2771354"/>
    <lineage>
        <taxon>Bacteria</taxon>
        <taxon>Pseudomonadati</taxon>
        <taxon>Bacteroidota</taxon>
        <taxon>Cytophagia</taxon>
        <taxon>Cytophagales</taxon>
        <taxon>Cytophagaceae</taxon>
        <taxon>Spirosoma</taxon>
    </lineage>
</organism>
<evidence type="ECO:0000313" key="2">
    <source>
        <dbReference type="Proteomes" id="UP000598820"/>
    </source>
</evidence>
<sequence length="178" mass="19444">MATYKDLLGPDGTENNMGGTRQFFHFAPHADILTFGAPAASPSDPDDKYNITIAHVMKSGKKFNTMYCTIDTSELELGSNGEIDGKSFKPTFKFFYPGSKKDAIAFANQCKNDKFVFLVPLSDGTIVQIGGQFFVAYITPNFKTGATSGRGKGWEFEVMAYQPEFMVYTAAVPLTPAA</sequence>
<dbReference type="RefSeq" id="WP_190885988.1">
    <property type="nucleotide sequence ID" value="NZ_JACWZY010000003.1"/>
</dbReference>
<dbReference type="Proteomes" id="UP000598820">
    <property type="component" value="Unassembled WGS sequence"/>
</dbReference>
<dbReference type="EMBL" id="JACWZY010000003">
    <property type="protein sequence ID" value="MBD2700136.1"/>
    <property type="molecule type" value="Genomic_DNA"/>
</dbReference>